<dbReference type="RefSeq" id="WP_090698737.1">
    <property type="nucleotide sequence ID" value="NZ_FOSP01000009.1"/>
</dbReference>
<dbReference type="OrthoDB" id="503934at2"/>
<proteinExistence type="predicted"/>
<keyword evidence="2" id="KW-1185">Reference proteome</keyword>
<sequence>MSYENNETIKRLWQRFWRDELAKLPADERAAIEQQFEERFEYLLEESAGNGGNAFIDLIGFGSEGVKEFGDVPYPFLKADFDTAVIPSQLHAAAELYFCWQHDRMKVFAVVDILRRLFQLGRMRIQRGPGARGLYILEKWKPLRYRSKDRMIAYRRVFNYGKAPAPAGAVINKNFNYQFVAFMSALAQYFRDLTISDVIRGSRTLDQRPYGNIATVQRLGTDLRYAMDRATYGNIVALTHEVGNYLKQCLDLLETPDIKKSFDANNKWDVIEMVANRHLGGAPELSHRAKMAESGRRVLYWVADNDFQTTVDPESFKAESRPIGQHAEAWIAAYRLTEEGRKFPGVTDNLRWSIGLPKRYARASS</sequence>
<evidence type="ECO:0000313" key="1">
    <source>
        <dbReference type="EMBL" id="SFK57176.1"/>
    </source>
</evidence>
<gene>
    <name evidence="1" type="ORF">SAMN05216302_100989</name>
</gene>
<dbReference type="AlphaFoldDB" id="A0A1I4AND7"/>
<reference evidence="2" key="1">
    <citation type="submission" date="2016-10" db="EMBL/GenBank/DDBJ databases">
        <authorList>
            <person name="Varghese N."/>
            <person name="Submissions S."/>
        </authorList>
    </citation>
    <scope>NUCLEOTIDE SEQUENCE [LARGE SCALE GENOMIC DNA]</scope>
    <source>
        <strain evidence="2">Nm69</strain>
    </source>
</reference>
<protein>
    <submittedName>
        <fullName evidence="1">Uncharacterized protein</fullName>
    </submittedName>
</protein>
<dbReference type="Proteomes" id="UP000199533">
    <property type="component" value="Unassembled WGS sequence"/>
</dbReference>
<dbReference type="EMBL" id="FOSP01000009">
    <property type="protein sequence ID" value="SFK57176.1"/>
    <property type="molecule type" value="Genomic_DNA"/>
</dbReference>
<dbReference type="STRING" id="52441.SAMN05216302_100989"/>
<evidence type="ECO:0000313" key="2">
    <source>
        <dbReference type="Proteomes" id="UP000199533"/>
    </source>
</evidence>
<accession>A0A1I4AND7</accession>
<name>A0A1I4AND7_9PROT</name>
<organism evidence="1 2">
    <name type="scientific">Nitrosomonas aestuarii</name>
    <dbReference type="NCBI Taxonomy" id="52441"/>
    <lineage>
        <taxon>Bacteria</taxon>
        <taxon>Pseudomonadati</taxon>
        <taxon>Pseudomonadota</taxon>
        <taxon>Betaproteobacteria</taxon>
        <taxon>Nitrosomonadales</taxon>
        <taxon>Nitrosomonadaceae</taxon>
        <taxon>Nitrosomonas</taxon>
    </lineage>
</organism>